<dbReference type="AlphaFoldDB" id="A0A0Q9XRY0"/>
<sequence>SADQALRALSVFCLVLTIAVFLYVKKYKTMYNRCYMCYFTSLTISFF</sequence>
<reference evidence="2 3" key="1">
    <citation type="journal article" date="2007" name="Nature">
        <title>Evolution of genes and genomes on the Drosophila phylogeny.</title>
        <authorList>
            <consortium name="Drosophila 12 Genomes Consortium"/>
            <person name="Clark A.G."/>
            <person name="Eisen M.B."/>
            <person name="Smith D.R."/>
            <person name="Bergman C.M."/>
            <person name="Oliver B."/>
            <person name="Markow T.A."/>
            <person name="Kaufman T.C."/>
            <person name="Kellis M."/>
            <person name="Gelbart W."/>
            <person name="Iyer V.N."/>
            <person name="Pollard D.A."/>
            <person name="Sackton T.B."/>
            <person name="Larracuente A.M."/>
            <person name="Singh N.D."/>
            <person name="Abad J.P."/>
            <person name="Abt D.N."/>
            <person name="Adryan B."/>
            <person name="Aguade M."/>
            <person name="Akashi H."/>
            <person name="Anderson W.W."/>
            <person name="Aquadro C.F."/>
            <person name="Ardell D.H."/>
            <person name="Arguello R."/>
            <person name="Artieri C.G."/>
            <person name="Barbash D.A."/>
            <person name="Barker D."/>
            <person name="Barsanti P."/>
            <person name="Batterham P."/>
            <person name="Batzoglou S."/>
            <person name="Begun D."/>
            <person name="Bhutkar A."/>
            <person name="Blanco E."/>
            <person name="Bosak S.A."/>
            <person name="Bradley R.K."/>
            <person name="Brand A.D."/>
            <person name="Brent M.R."/>
            <person name="Brooks A.N."/>
            <person name="Brown R.H."/>
            <person name="Butlin R.K."/>
            <person name="Caggese C."/>
            <person name="Calvi B.R."/>
            <person name="Bernardo de Carvalho A."/>
            <person name="Caspi A."/>
            <person name="Castrezana S."/>
            <person name="Celniker S.E."/>
            <person name="Chang J.L."/>
            <person name="Chapple C."/>
            <person name="Chatterji S."/>
            <person name="Chinwalla A."/>
            <person name="Civetta A."/>
            <person name="Clifton S.W."/>
            <person name="Comeron J.M."/>
            <person name="Costello J.C."/>
            <person name="Coyne J.A."/>
            <person name="Daub J."/>
            <person name="David R.G."/>
            <person name="Delcher A.L."/>
            <person name="Delehaunty K."/>
            <person name="Do C.B."/>
            <person name="Ebling H."/>
            <person name="Edwards K."/>
            <person name="Eickbush T."/>
            <person name="Evans J.D."/>
            <person name="Filipski A."/>
            <person name="Findeiss S."/>
            <person name="Freyhult E."/>
            <person name="Fulton L."/>
            <person name="Fulton R."/>
            <person name="Garcia A.C."/>
            <person name="Gardiner A."/>
            <person name="Garfield D.A."/>
            <person name="Garvin B.E."/>
            <person name="Gibson G."/>
            <person name="Gilbert D."/>
            <person name="Gnerre S."/>
            <person name="Godfrey J."/>
            <person name="Good R."/>
            <person name="Gotea V."/>
            <person name="Gravely B."/>
            <person name="Greenberg A.J."/>
            <person name="Griffiths-Jones S."/>
            <person name="Gross S."/>
            <person name="Guigo R."/>
            <person name="Gustafson E.A."/>
            <person name="Haerty W."/>
            <person name="Hahn M.W."/>
            <person name="Halligan D.L."/>
            <person name="Halpern A.L."/>
            <person name="Halter G.M."/>
            <person name="Han M.V."/>
            <person name="Heger A."/>
            <person name="Hillier L."/>
            <person name="Hinrichs A.S."/>
            <person name="Holmes I."/>
            <person name="Hoskins R.A."/>
            <person name="Hubisz M.J."/>
            <person name="Hultmark D."/>
            <person name="Huntley M.A."/>
            <person name="Jaffe D.B."/>
            <person name="Jagadeeshan S."/>
            <person name="Jeck W.R."/>
            <person name="Johnson J."/>
            <person name="Jones C.D."/>
            <person name="Jordan W.C."/>
            <person name="Karpen G.H."/>
            <person name="Kataoka E."/>
            <person name="Keightley P.D."/>
            <person name="Kheradpour P."/>
            <person name="Kirkness E.F."/>
            <person name="Koerich L.B."/>
            <person name="Kristiansen K."/>
            <person name="Kudrna D."/>
            <person name="Kulathinal R.J."/>
            <person name="Kumar S."/>
            <person name="Kwok R."/>
            <person name="Lander E."/>
            <person name="Langley C.H."/>
            <person name="Lapoint R."/>
            <person name="Lazzaro B.P."/>
            <person name="Lee S.J."/>
            <person name="Levesque L."/>
            <person name="Li R."/>
            <person name="Lin C.F."/>
            <person name="Lin M.F."/>
            <person name="Lindblad-Toh K."/>
            <person name="Llopart A."/>
            <person name="Long M."/>
            <person name="Low L."/>
            <person name="Lozovsky E."/>
            <person name="Lu J."/>
            <person name="Luo M."/>
            <person name="Machado C.A."/>
            <person name="Makalowski W."/>
            <person name="Marzo M."/>
            <person name="Matsuda M."/>
            <person name="Matzkin L."/>
            <person name="McAllister B."/>
            <person name="McBride C.S."/>
            <person name="McKernan B."/>
            <person name="McKernan K."/>
            <person name="Mendez-Lago M."/>
            <person name="Minx P."/>
            <person name="Mollenhauer M.U."/>
            <person name="Montooth K."/>
            <person name="Mount S.M."/>
            <person name="Mu X."/>
            <person name="Myers E."/>
            <person name="Negre B."/>
            <person name="Newfeld S."/>
            <person name="Nielsen R."/>
            <person name="Noor M.A."/>
            <person name="O'Grady P."/>
            <person name="Pachter L."/>
            <person name="Papaceit M."/>
            <person name="Parisi M.J."/>
            <person name="Parisi M."/>
            <person name="Parts L."/>
            <person name="Pedersen J.S."/>
            <person name="Pesole G."/>
            <person name="Phillippy A.M."/>
            <person name="Ponting C.P."/>
            <person name="Pop M."/>
            <person name="Porcelli D."/>
            <person name="Powell J.R."/>
            <person name="Prohaska S."/>
            <person name="Pruitt K."/>
            <person name="Puig M."/>
            <person name="Quesneville H."/>
            <person name="Ram K.R."/>
            <person name="Rand D."/>
            <person name="Rasmussen M.D."/>
            <person name="Reed L.K."/>
            <person name="Reenan R."/>
            <person name="Reily A."/>
            <person name="Remington K.A."/>
            <person name="Rieger T.T."/>
            <person name="Ritchie M.G."/>
            <person name="Robin C."/>
            <person name="Rogers Y.H."/>
            <person name="Rohde C."/>
            <person name="Rozas J."/>
            <person name="Rubenfield M.J."/>
            <person name="Ruiz A."/>
            <person name="Russo S."/>
            <person name="Salzberg S.L."/>
            <person name="Sanchez-Gracia A."/>
            <person name="Saranga D.J."/>
            <person name="Sato H."/>
            <person name="Schaeffer S.W."/>
            <person name="Schatz M.C."/>
            <person name="Schlenke T."/>
            <person name="Schwartz R."/>
            <person name="Segarra C."/>
            <person name="Singh R.S."/>
            <person name="Sirot L."/>
            <person name="Sirota M."/>
            <person name="Sisneros N.B."/>
            <person name="Smith C.D."/>
            <person name="Smith T.F."/>
            <person name="Spieth J."/>
            <person name="Stage D.E."/>
            <person name="Stark A."/>
            <person name="Stephan W."/>
            <person name="Strausberg R.L."/>
            <person name="Strempel S."/>
            <person name="Sturgill D."/>
            <person name="Sutton G."/>
            <person name="Sutton G.G."/>
            <person name="Tao W."/>
            <person name="Teichmann S."/>
            <person name="Tobari Y.N."/>
            <person name="Tomimura Y."/>
            <person name="Tsolas J.M."/>
            <person name="Valente V.L."/>
            <person name="Venter E."/>
            <person name="Venter J.C."/>
            <person name="Vicario S."/>
            <person name="Vieira F.G."/>
            <person name="Vilella A.J."/>
            <person name="Villasante A."/>
            <person name="Walenz B."/>
            <person name="Wang J."/>
            <person name="Wasserman M."/>
            <person name="Watts T."/>
            <person name="Wilson D."/>
            <person name="Wilson R.K."/>
            <person name="Wing R.A."/>
            <person name="Wolfner M.F."/>
            <person name="Wong A."/>
            <person name="Wong G.K."/>
            <person name="Wu C.I."/>
            <person name="Wu G."/>
            <person name="Yamamoto D."/>
            <person name="Yang H.P."/>
            <person name="Yang S.P."/>
            <person name="Yorke J.A."/>
            <person name="Yoshida K."/>
            <person name="Zdobnov E."/>
            <person name="Zhang P."/>
            <person name="Zhang Y."/>
            <person name="Zimin A.V."/>
            <person name="Baldwin J."/>
            <person name="Abdouelleil A."/>
            <person name="Abdulkadir J."/>
            <person name="Abebe A."/>
            <person name="Abera B."/>
            <person name="Abreu J."/>
            <person name="Acer S.C."/>
            <person name="Aftuck L."/>
            <person name="Alexander A."/>
            <person name="An P."/>
            <person name="Anderson E."/>
            <person name="Anderson S."/>
            <person name="Arachi H."/>
            <person name="Azer M."/>
            <person name="Bachantsang P."/>
            <person name="Barry A."/>
            <person name="Bayul T."/>
            <person name="Berlin A."/>
            <person name="Bessette D."/>
            <person name="Bloom T."/>
            <person name="Blye J."/>
            <person name="Boguslavskiy L."/>
            <person name="Bonnet C."/>
            <person name="Boukhgalter B."/>
            <person name="Bourzgui I."/>
            <person name="Brown A."/>
            <person name="Cahill P."/>
            <person name="Channer S."/>
            <person name="Cheshatsang Y."/>
            <person name="Chuda L."/>
            <person name="Citroen M."/>
            <person name="Collymore A."/>
            <person name="Cooke P."/>
            <person name="Costello M."/>
            <person name="D'Aco K."/>
            <person name="Daza R."/>
            <person name="De Haan G."/>
            <person name="DeGray S."/>
            <person name="DeMaso C."/>
            <person name="Dhargay N."/>
            <person name="Dooley K."/>
            <person name="Dooley E."/>
            <person name="Doricent M."/>
            <person name="Dorje P."/>
            <person name="Dorjee K."/>
            <person name="Dupes A."/>
            <person name="Elong R."/>
            <person name="Falk J."/>
            <person name="Farina A."/>
            <person name="Faro S."/>
            <person name="Ferguson D."/>
            <person name="Fisher S."/>
            <person name="Foley C.D."/>
            <person name="Franke A."/>
            <person name="Friedrich D."/>
            <person name="Gadbois L."/>
            <person name="Gearin G."/>
            <person name="Gearin C.R."/>
            <person name="Giannoukos G."/>
            <person name="Goode T."/>
            <person name="Graham J."/>
            <person name="Grandbois E."/>
            <person name="Grewal S."/>
            <person name="Gyaltsen K."/>
            <person name="Hafez N."/>
            <person name="Hagos B."/>
            <person name="Hall J."/>
            <person name="Henson C."/>
            <person name="Hollinger A."/>
            <person name="Honan T."/>
            <person name="Huard M.D."/>
            <person name="Hughes L."/>
            <person name="Hurhula B."/>
            <person name="Husby M.E."/>
            <person name="Kamat A."/>
            <person name="Kanga B."/>
            <person name="Kashin S."/>
            <person name="Khazanovich D."/>
            <person name="Kisner P."/>
            <person name="Lance K."/>
            <person name="Lara M."/>
            <person name="Lee W."/>
            <person name="Lennon N."/>
            <person name="Letendre F."/>
            <person name="LeVine R."/>
            <person name="Lipovsky A."/>
            <person name="Liu X."/>
            <person name="Liu J."/>
            <person name="Liu S."/>
            <person name="Lokyitsang T."/>
            <person name="Lokyitsang Y."/>
            <person name="Lubonja R."/>
            <person name="Lui A."/>
            <person name="MacDonald P."/>
            <person name="Magnisalis V."/>
            <person name="Maru K."/>
            <person name="Matthews C."/>
            <person name="McCusker W."/>
            <person name="McDonough S."/>
            <person name="Mehta T."/>
            <person name="Meldrim J."/>
            <person name="Meneus L."/>
            <person name="Mihai O."/>
            <person name="Mihalev A."/>
            <person name="Mihova T."/>
            <person name="Mittelman R."/>
            <person name="Mlenga V."/>
            <person name="Montmayeur A."/>
            <person name="Mulrain L."/>
            <person name="Navidi A."/>
            <person name="Naylor J."/>
            <person name="Negash T."/>
            <person name="Nguyen T."/>
            <person name="Nguyen N."/>
            <person name="Nicol R."/>
            <person name="Norbu C."/>
            <person name="Norbu N."/>
            <person name="Novod N."/>
            <person name="O'Neill B."/>
            <person name="Osman S."/>
            <person name="Markiewicz E."/>
            <person name="Oyono O.L."/>
            <person name="Patti C."/>
            <person name="Phunkhang P."/>
            <person name="Pierre F."/>
            <person name="Priest M."/>
            <person name="Raghuraman S."/>
            <person name="Rege F."/>
            <person name="Reyes R."/>
            <person name="Rise C."/>
            <person name="Rogov P."/>
            <person name="Ross K."/>
            <person name="Ryan E."/>
            <person name="Settipalli S."/>
            <person name="Shea T."/>
            <person name="Sherpa N."/>
            <person name="Shi L."/>
            <person name="Shih D."/>
            <person name="Sparrow T."/>
            <person name="Spaulding J."/>
            <person name="Stalker J."/>
            <person name="Stange-Thomann N."/>
            <person name="Stavropoulos S."/>
            <person name="Stone C."/>
            <person name="Strader C."/>
            <person name="Tesfaye S."/>
            <person name="Thomson T."/>
            <person name="Thoulutsang Y."/>
            <person name="Thoulutsang D."/>
            <person name="Topham K."/>
            <person name="Topping I."/>
            <person name="Tsamla T."/>
            <person name="Vassiliev H."/>
            <person name="Vo A."/>
            <person name="Wangchuk T."/>
            <person name="Wangdi T."/>
            <person name="Weiand M."/>
            <person name="Wilkinson J."/>
            <person name="Wilson A."/>
            <person name="Yadav S."/>
            <person name="Young G."/>
            <person name="Yu Q."/>
            <person name="Zembek L."/>
            <person name="Zhong D."/>
            <person name="Zimmer A."/>
            <person name="Zwirko Z."/>
            <person name="Jaffe D.B."/>
            <person name="Alvarez P."/>
            <person name="Brockman W."/>
            <person name="Butler J."/>
            <person name="Chin C."/>
            <person name="Gnerre S."/>
            <person name="Grabherr M."/>
            <person name="Kleber M."/>
            <person name="Mauceli E."/>
            <person name="MacCallum I."/>
        </authorList>
    </citation>
    <scope>NUCLEOTIDE SEQUENCE [LARGE SCALE GENOMIC DNA]</scope>
    <source>
        <strain evidence="3">Tucson 15081-1352.22</strain>
    </source>
</reference>
<feature type="transmembrane region" description="Helical" evidence="1">
    <location>
        <begin position="6"/>
        <end position="24"/>
    </location>
</feature>
<dbReference type="Gene3D" id="1.20.1070.10">
    <property type="entry name" value="Rhodopsin 7-helix transmembrane proteins"/>
    <property type="match status" value="1"/>
</dbReference>
<evidence type="ECO:0000256" key="1">
    <source>
        <dbReference type="SAM" id="Phobius"/>
    </source>
</evidence>
<accession>A0A0Q9XRY0</accession>
<name>A0A0Q9XRY0_DROMO</name>
<protein>
    <submittedName>
        <fullName evidence="2">Uncharacterized protein</fullName>
    </submittedName>
</protein>
<dbReference type="EMBL" id="CH934565">
    <property type="protein sequence ID" value="KRG07858.1"/>
    <property type="molecule type" value="Genomic_DNA"/>
</dbReference>
<keyword evidence="1" id="KW-1133">Transmembrane helix</keyword>
<keyword evidence="1" id="KW-0812">Transmembrane</keyword>
<evidence type="ECO:0000313" key="3">
    <source>
        <dbReference type="Proteomes" id="UP000009192"/>
    </source>
</evidence>
<organism evidence="2 3">
    <name type="scientific">Drosophila mojavensis</name>
    <name type="common">Fruit fly</name>
    <dbReference type="NCBI Taxonomy" id="7230"/>
    <lineage>
        <taxon>Eukaryota</taxon>
        <taxon>Metazoa</taxon>
        <taxon>Ecdysozoa</taxon>
        <taxon>Arthropoda</taxon>
        <taxon>Hexapoda</taxon>
        <taxon>Insecta</taxon>
        <taxon>Pterygota</taxon>
        <taxon>Neoptera</taxon>
        <taxon>Endopterygota</taxon>
        <taxon>Diptera</taxon>
        <taxon>Brachycera</taxon>
        <taxon>Muscomorpha</taxon>
        <taxon>Ephydroidea</taxon>
        <taxon>Drosophilidae</taxon>
        <taxon>Drosophila</taxon>
    </lineage>
</organism>
<keyword evidence="3" id="KW-1185">Reference proteome</keyword>
<proteinExistence type="predicted"/>
<keyword evidence="1" id="KW-0472">Membrane</keyword>
<gene>
    <name evidence="2" type="primary">Dmoj\GI25908</name>
    <name evidence="2" type="ORF">Dmoj_GI25908</name>
</gene>
<dbReference type="Proteomes" id="UP000009192">
    <property type="component" value="Unassembled WGS sequence"/>
</dbReference>
<dbReference type="KEGG" id="dmo:Dmoj_GI25908"/>
<feature type="non-terminal residue" evidence="2">
    <location>
        <position position="1"/>
    </location>
</feature>
<dbReference type="InParanoid" id="A0A0Q9XRY0"/>
<evidence type="ECO:0000313" key="2">
    <source>
        <dbReference type="EMBL" id="KRG07858.1"/>
    </source>
</evidence>